<dbReference type="InterPro" id="IPR002816">
    <property type="entry name" value="TraB/PrgY/GumN_fam"/>
</dbReference>
<dbReference type="InterPro" id="IPR047111">
    <property type="entry name" value="YbaP-like"/>
</dbReference>
<keyword evidence="1" id="KW-0732">Signal</keyword>
<evidence type="ECO:0000256" key="1">
    <source>
        <dbReference type="SAM" id="SignalP"/>
    </source>
</evidence>
<evidence type="ECO:0000313" key="2">
    <source>
        <dbReference type="EMBL" id="AZP12053.1"/>
    </source>
</evidence>
<dbReference type="Pfam" id="PF01963">
    <property type="entry name" value="TraB_PrgY_gumN"/>
    <property type="match status" value="1"/>
</dbReference>
<evidence type="ECO:0000313" key="3">
    <source>
        <dbReference type="Proteomes" id="UP000275663"/>
    </source>
</evidence>
<organism evidence="2 3">
    <name type="scientific">Undibacterium parvum</name>
    <dbReference type="NCBI Taxonomy" id="401471"/>
    <lineage>
        <taxon>Bacteria</taxon>
        <taxon>Pseudomonadati</taxon>
        <taxon>Pseudomonadota</taxon>
        <taxon>Betaproteobacteria</taxon>
        <taxon>Burkholderiales</taxon>
        <taxon>Oxalobacteraceae</taxon>
        <taxon>Undibacterium</taxon>
    </lineage>
</organism>
<protein>
    <submittedName>
        <fullName evidence="2">TraB/GumN family protein</fullName>
    </submittedName>
</protein>
<dbReference type="Proteomes" id="UP000275663">
    <property type="component" value="Chromosome"/>
</dbReference>
<dbReference type="CDD" id="cd14789">
    <property type="entry name" value="Tiki"/>
    <property type="match status" value="1"/>
</dbReference>
<name>A0A3Q9BQH8_9BURK</name>
<dbReference type="KEGG" id="upv:EJN92_08600"/>
<sequence>MMRSGLNQLLKLLKPLLLSCLLLATLPSQAQQTSVVKGLLWEIKSANNTAYLFGAIHLAKADFYPLPASVQAAYLQADTLALEIDASDTAASAKAMPMLSYRAPDNLKKHLSKSTWKALQNVVGDAADQFLVYKPAMVATGLAIAAFEKQGYDPGYGIDLHFLKRAKSDKKRVVELESIEFQARVLGGLSDKDGDALLKQTLDGFLSGEMQRETDAMIETWKSGDAEALAKLMRDAASKDAGSKKIMKLLLDDRNIGMAQKISSMLARGDKLFVVVGAGHLAGLNSVTDILQKQGLQVKQIHQ</sequence>
<gene>
    <name evidence="2" type="ORF">EJN92_08600</name>
</gene>
<feature type="signal peptide" evidence="1">
    <location>
        <begin position="1"/>
        <end position="30"/>
    </location>
</feature>
<reference evidence="2 3" key="1">
    <citation type="journal article" date="2011" name="Int. J. Syst. Evol. Microbiol.">
        <title>Description of Undibacterium oligocarboniphilum sp. nov., isolated from purified water, and Undibacterium pigrum strain CCUG 49012 as the type strain of Undibacterium parvum sp. nov., and emended descriptions of the genus Undibacterium and the species Undibacterium pigrum.</title>
        <authorList>
            <person name="Eder W."/>
            <person name="Wanner G."/>
            <person name="Ludwig W."/>
            <person name="Busse H.J."/>
            <person name="Ziemke-Kageler F."/>
            <person name="Lang E."/>
        </authorList>
    </citation>
    <scope>NUCLEOTIDE SEQUENCE [LARGE SCALE GENOMIC DNA]</scope>
    <source>
        <strain evidence="2 3">DSM 23061</strain>
    </source>
</reference>
<dbReference type="PANTHER" id="PTHR40590:SF1">
    <property type="entry name" value="CYTOPLASMIC PROTEIN"/>
    <property type="match status" value="1"/>
</dbReference>
<keyword evidence="3" id="KW-1185">Reference proteome</keyword>
<feature type="chain" id="PRO_5018581771" evidence="1">
    <location>
        <begin position="31"/>
        <end position="303"/>
    </location>
</feature>
<dbReference type="PANTHER" id="PTHR40590">
    <property type="entry name" value="CYTOPLASMIC PROTEIN-RELATED"/>
    <property type="match status" value="1"/>
</dbReference>
<dbReference type="EMBL" id="CP034464">
    <property type="protein sequence ID" value="AZP12053.1"/>
    <property type="molecule type" value="Genomic_DNA"/>
</dbReference>
<proteinExistence type="predicted"/>
<accession>A0A3Q9BQH8</accession>
<dbReference type="AlphaFoldDB" id="A0A3Q9BQH8"/>